<evidence type="ECO:0000256" key="1">
    <source>
        <dbReference type="ARBA" id="ARBA00023015"/>
    </source>
</evidence>
<dbReference type="InterPro" id="IPR009057">
    <property type="entry name" value="Homeodomain-like_sf"/>
</dbReference>
<evidence type="ECO:0000313" key="7">
    <source>
        <dbReference type="Proteomes" id="UP000823486"/>
    </source>
</evidence>
<comment type="caution">
    <text evidence="6">The sequence shown here is derived from an EMBL/GenBank/DDBJ whole genome shotgun (WGS) entry which is preliminary data.</text>
</comment>
<dbReference type="Gene3D" id="1.10.10.60">
    <property type="entry name" value="Homeodomain-like"/>
    <property type="match status" value="1"/>
</dbReference>
<keyword evidence="7" id="KW-1185">Reference proteome</keyword>
<feature type="domain" description="HTH tetR-type" evidence="5">
    <location>
        <begin position="3"/>
        <end position="63"/>
    </location>
</feature>
<dbReference type="PANTHER" id="PTHR47506">
    <property type="entry name" value="TRANSCRIPTIONAL REGULATORY PROTEIN"/>
    <property type="match status" value="1"/>
</dbReference>
<evidence type="ECO:0000313" key="6">
    <source>
        <dbReference type="EMBL" id="MBM7691353.1"/>
    </source>
</evidence>
<keyword evidence="3" id="KW-0804">Transcription</keyword>
<dbReference type="PANTHER" id="PTHR47506:SF1">
    <property type="entry name" value="HTH-TYPE TRANSCRIPTIONAL REGULATOR YJDC"/>
    <property type="match status" value="1"/>
</dbReference>
<dbReference type="Gene3D" id="1.10.357.10">
    <property type="entry name" value="Tetracycline Repressor, domain 2"/>
    <property type="match status" value="1"/>
</dbReference>
<reference evidence="6 7" key="1">
    <citation type="submission" date="2021-01" db="EMBL/GenBank/DDBJ databases">
        <title>Genomic Encyclopedia of Type Strains, Phase IV (KMG-IV): sequencing the most valuable type-strain genomes for metagenomic binning, comparative biology and taxonomic classification.</title>
        <authorList>
            <person name="Goeker M."/>
        </authorList>
    </citation>
    <scope>NUCLEOTIDE SEQUENCE [LARGE SCALE GENOMIC DNA]</scope>
    <source>
        <strain evidence="6 7">DSM 105482</strain>
    </source>
</reference>
<dbReference type="Pfam" id="PF00440">
    <property type="entry name" value="TetR_N"/>
    <property type="match status" value="1"/>
</dbReference>
<name>A0ABS2QDW4_9BACI</name>
<keyword evidence="1" id="KW-0805">Transcription regulation</keyword>
<accession>A0ABS2QDW4</accession>
<dbReference type="SUPFAM" id="SSF48498">
    <property type="entry name" value="Tetracyclin repressor-like, C-terminal domain"/>
    <property type="match status" value="1"/>
</dbReference>
<evidence type="ECO:0000256" key="3">
    <source>
        <dbReference type="ARBA" id="ARBA00023163"/>
    </source>
</evidence>
<gene>
    <name evidence="6" type="ORF">JOC77_000758</name>
</gene>
<dbReference type="EMBL" id="JAFBFI010000002">
    <property type="protein sequence ID" value="MBM7691353.1"/>
    <property type="molecule type" value="Genomic_DNA"/>
</dbReference>
<dbReference type="SUPFAM" id="SSF46689">
    <property type="entry name" value="Homeodomain-like"/>
    <property type="match status" value="1"/>
</dbReference>
<evidence type="ECO:0000259" key="5">
    <source>
        <dbReference type="PROSITE" id="PS50977"/>
    </source>
</evidence>
<organism evidence="6 7">
    <name type="scientific">Peribacillus deserti</name>
    <dbReference type="NCBI Taxonomy" id="673318"/>
    <lineage>
        <taxon>Bacteria</taxon>
        <taxon>Bacillati</taxon>
        <taxon>Bacillota</taxon>
        <taxon>Bacilli</taxon>
        <taxon>Bacillales</taxon>
        <taxon>Bacillaceae</taxon>
        <taxon>Peribacillus</taxon>
    </lineage>
</organism>
<feature type="DNA-binding region" description="H-T-H motif" evidence="4">
    <location>
        <begin position="26"/>
        <end position="45"/>
    </location>
</feature>
<dbReference type="InterPro" id="IPR001647">
    <property type="entry name" value="HTH_TetR"/>
</dbReference>
<dbReference type="PROSITE" id="PS50977">
    <property type="entry name" value="HTH_TETR_2"/>
    <property type="match status" value="1"/>
</dbReference>
<evidence type="ECO:0000256" key="4">
    <source>
        <dbReference type="PROSITE-ProRule" id="PRU00335"/>
    </source>
</evidence>
<dbReference type="Proteomes" id="UP000823486">
    <property type="component" value="Unassembled WGS sequence"/>
</dbReference>
<dbReference type="RefSeq" id="WP_204538729.1">
    <property type="nucleotide sequence ID" value="NZ_JAFBFI010000002.1"/>
</dbReference>
<sequence>MNTSTALLIKETALEHFALKGFESTSMREIAKDIGLTMSMLESYYSNKADIFLSVFDFLAKFYTNFLEEIIVKTKGLPLKERVCEITLAVTGNACNHRTACLFWKRIIFFPPETIKSELTQKFQEMLHCILQALTSVFKDAVNNNEIKDEDPSLLASSLFDIINGLNIRLYMNNKVPYEREARFLCSAFCREISR</sequence>
<dbReference type="InterPro" id="IPR036271">
    <property type="entry name" value="Tet_transcr_reg_TetR-rel_C_sf"/>
</dbReference>
<evidence type="ECO:0000256" key="2">
    <source>
        <dbReference type="ARBA" id="ARBA00023125"/>
    </source>
</evidence>
<keyword evidence="2 4" id="KW-0238">DNA-binding</keyword>
<protein>
    <submittedName>
        <fullName evidence="6">AcrR family transcriptional regulator</fullName>
    </submittedName>
</protein>
<proteinExistence type="predicted"/>